<protein>
    <submittedName>
        <fullName evidence="1">Uncharacterized protein</fullName>
    </submittedName>
</protein>
<reference evidence="1" key="1">
    <citation type="submission" date="2020-01" db="EMBL/GenBank/DDBJ databases">
        <authorList>
            <person name="Meier V. D."/>
            <person name="Meier V D."/>
        </authorList>
    </citation>
    <scope>NUCLEOTIDE SEQUENCE</scope>
    <source>
        <strain evidence="1">HLG_WM_MAG_03</strain>
    </source>
</reference>
<accession>A0A6S6U5D3</accession>
<dbReference type="AlphaFoldDB" id="A0A6S6U5D3"/>
<dbReference type="EMBL" id="CACVAR010000412">
    <property type="protein sequence ID" value="CAA6826914.1"/>
    <property type="molecule type" value="Genomic_DNA"/>
</dbReference>
<sequence length="279" mass="30558">MANKIEQALKKIAEIKKIVVGDSAAMAMLEVKQKELDRILESRAEKVAEIIDVASEFLPEGFLEGQNELELIGGDPPGGIFDFLYKAVNSKINQLAMALVENGPKIAKEGVKIIIRNKFSNIKNDTIDSTQDAIVHYYTGDGRSVTLGSNTVESIKNSEDINRYRKRIEEGLTSSPASGSGLAVDMTYESTRTFHLGRMTMSYETVCNGGNCTTTYTVDDNGFVDPNVVGSFLGEDDNDGPNNELMGMPYDYEEVTWSENFTNPGYNVGADGKPLPITQ</sequence>
<gene>
    <name evidence="1" type="ORF">HELGO_WM65614</name>
</gene>
<evidence type="ECO:0000313" key="1">
    <source>
        <dbReference type="EMBL" id="CAA6826914.1"/>
    </source>
</evidence>
<organism evidence="1">
    <name type="scientific">uncultured Sulfurovum sp</name>
    <dbReference type="NCBI Taxonomy" id="269237"/>
    <lineage>
        <taxon>Bacteria</taxon>
        <taxon>Pseudomonadati</taxon>
        <taxon>Campylobacterota</taxon>
        <taxon>Epsilonproteobacteria</taxon>
        <taxon>Campylobacterales</taxon>
        <taxon>Sulfurovaceae</taxon>
        <taxon>Sulfurovum</taxon>
        <taxon>environmental samples</taxon>
    </lineage>
</organism>
<proteinExistence type="predicted"/>
<name>A0A6S6U5D3_9BACT</name>